<reference evidence="2 3" key="1">
    <citation type="journal article" date="2016" name="PLoS ONE">
        <title>Complete Genome Sequence and Comparative Genomics of a Novel Myxobacterium Myxococcus hansupus.</title>
        <authorList>
            <person name="Sharma G."/>
            <person name="Narwani T."/>
            <person name="Subramanian S."/>
        </authorList>
    </citation>
    <scope>NUCLEOTIDE SEQUENCE [LARGE SCALE GENOMIC DNA]</scope>
    <source>
        <strain evidence="3">mixupus</strain>
    </source>
</reference>
<dbReference type="PATRIC" id="fig|1297742.4.peg.7549"/>
<feature type="chain" id="PRO_5005213810" description="Lipoprotein" evidence="1">
    <location>
        <begin position="34"/>
        <end position="65"/>
    </location>
</feature>
<keyword evidence="1" id="KW-0732">Signal</keyword>
<evidence type="ECO:0000256" key="1">
    <source>
        <dbReference type="SAM" id="SignalP"/>
    </source>
</evidence>
<dbReference type="EMBL" id="CP012109">
    <property type="protein sequence ID" value="AKQ70507.1"/>
    <property type="molecule type" value="Genomic_DNA"/>
</dbReference>
<name>A0A0H4XQ72_9BACT</name>
<evidence type="ECO:0000313" key="2">
    <source>
        <dbReference type="EMBL" id="AKQ70507.1"/>
    </source>
</evidence>
<feature type="signal peptide" evidence="1">
    <location>
        <begin position="1"/>
        <end position="33"/>
    </location>
</feature>
<evidence type="ECO:0000313" key="3">
    <source>
        <dbReference type="Proteomes" id="UP000009026"/>
    </source>
</evidence>
<accession>A0A0H4XQ72</accession>
<dbReference type="RefSeq" id="WP_002633883.1">
    <property type="nucleotide sequence ID" value="NZ_CP012109.1"/>
</dbReference>
<dbReference type="Proteomes" id="UP000009026">
    <property type="component" value="Chromosome"/>
</dbReference>
<protein>
    <recommendedName>
        <fullName evidence="4">Lipoprotein</fullName>
    </recommendedName>
</protein>
<organism evidence="2 3">
    <name type="scientific">Pseudomyxococcus hansupus</name>
    <dbReference type="NCBI Taxonomy" id="1297742"/>
    <lineage>
        <taxon>Bacteria</taxon>
        <taxon>Pseudomonadati</taxon>
        <taxon>Myxococcota</taxon>
        <taxon>Myxococcia</taxon>
        <taxon>Myxococcales</taxon>
        <taxon>Cystobacterineae</taxon>
        <taxon>Myxococcaceae</taxon>
        <taxon>Pseudomyxococcus</taxon>
    </lineage>
</organism>
<keyword evidence="3" id="KW-1185">Reference proteome</keyword>
<proteinExistence type="predicted"/>
<gene>
    <name evidence="2" type="ORF">A176_007419</name>
</gene>
<sequence>MKKTLNGMAMLMALGVGLAAGFGMAFAPATAQAEARGSARICPDCDLICGEGYGRCNPAGWCECW</sequence>
<dbReference type="KEGG" id="mym:A176_007419"/>
<dbReference type="AlphaFoldDB" id="A0A0H4XQ72"/>
<evidence type="ECO:0008006" key="4">
    <source>
        <dbReference type="Google" id="ProtNLM"/>
    </source>
</evidence>